<dbReference type="CDD" id="cd11579">
    <property type="entry name" value="Glyco_tran_WbsX"/>
    <property type="match status" value="1"/>
</dbReference>
<name>A0AAW4UC74_9FIRM</name>
<dbReference type="AlphaFoldDB" id="A0AAW4UC74"/>
<organism evidence="1 2">
    <name type="scientific">Agathobacter rectalis</name>
    <dbReference type="NCBI Taxonomy" id="39491"/>
    <lineage>
        <taxon>Bacteria</taxon>
        <taxon>Bacillati</taxon>
        <taxon>Bacillota</taxon>
        <taxon>Clostridia</taxon>
        <taxon>Lachnospirales</taxon>
        <taxon>Lachnospiraceae</taxon>
        <taxon>Agathobacter</taxon>
    </lineage>
</organism>
<proteinExistence type="predicted"/>
<dbReference type="Pfam" id="PF14307">
    <property type="entry name" value="Glyco_tran_WbsX"/>
    <property type="match status" value="1"/>
</dbReference>
<dbReference type="EMBL" id="JAJCJK010000025">
    <property type="protein sequence ID" value="MCB6939362.1"/>
    <property type="molecule type" value="Genomic_DNA"/>
</dbReference>
<keyword evidence="1" id="KW-0378">Hydrolase</keyword>
<evidence type="ECO:0000313" key="2">
    <source>
        <dbReference type="Proteomes" id="UP001197684"/>
    </source>
</evidence>
<dbReference type="PANTHER" id="PTHR41244">
    <property type="entry name" value="RHAMNAN SYNTHESIS F"/>
    <property type="match status" value="1"/>
</dbReference>
<dbReference type="RefSeq" id="WP_306778661.1">
    <property type="nucleotide sequence ID" value="NZ_JAJCJK010000025.1"/>
</dbReference>
<dbReference type="PANTHER" id="PTHR41244:SF1">
    <property type="entry name" value="GLYCOSYLTRANSFERASE"/>
    <property type="match status" value="1"/>
</dbReference>
<comment type="caution">
    <text evidence="1">The sequence shown here is derived from an EMBL/GenBank/DDBJ whole genome shotgun (WGS) entry which is preliminary data.</text>
</comment>
<evidence type="ECO:0000313" key="1">
    <source>
        <dbReference type="EMBL" id="MCB6939362.1"/>
    </source>
</evidence>
<reference evidence="1" key="1">
    <citation type="submission" date="2021-10" db="EMBL/GenBank/DDBJ databases">
        <title>Collection of gut derived symbiotic bacterial strains cultured from healthy donors.</title>
        <authorList>
            <person name="Lin H."/>
            <person name="Littmann E."/>
            <person name="Kohout C."/>
            <person name="Pamer E.G."/>
        </authorList>
    </citation>
    <scope>NUCLEOTIDE SEQUENCE</scope>
    <source>
        <strain evidence="1">DFI.9.42</strain>
    </source>
</reference>
<gene>
    <name evidence="1" type="ORF">LIZ56_13225</name>
</gene>
<dbReference type="Proteomes" id="UP001197684">
    <property type="component" value="Unassembled WGS sequence"/>
</dbReference>
<accession>A0AAW4UC74</accession>
<dbReference type="GO" id="GO:0016787">
    <property type="term" value="F:hydrolase activity"/>
    <property type="evidence" value="ECO:0007669"/>
    <property type="project" value="UniProtKB-KW"/>
</dbReference>
<dbReference type="Gene3D" id="3.20.20.80">
    <property type="entry name" value="Glycosidases"/>
    <property type="match status" value="1"/>
</dbReference>
<dbReference type="InterPro" id="IPR032719">
    <property type="entry name" value="WbsX"/>
</dbReference>
<protein>
    <submittedName>
        <fullName evidence="1">Glycoside hydrolase family 99-like domain-containing protein</fullName>
    </submittedName>
</protein>
<sequence length="356" mass="43196">MKKYAFFLPQFHSIKENDEWWGEGFTEWVNVKKAKKLYENHVQPITPLDNNYYCLLDKNTVEWQTSLMKKYCIDGLIYYHYYFCGDLLLEKPAENLLKWKDIDQPFFFCWANHSWYRSWNGTKELLKQQTYGGQEDWEKHFQYLIKFFSDSRYIKVNNRPIFVIYNPDFIEKNDMVEFLNRRCIDYGFDGVYIVETISDIHKFVNHSNDNPKLKSEYFFREPSLALSLLNDKRSFGEKVKRKLKRHFVKVFKNIKPDIFDADDLYTIMLKNESVYCNCIRGAFFSWDNTPRHANRGYVINEVSKEKFFEYMNSIKETDMLFINAWNEWCEGMILEPTINNKYKYLEWIKEWSETNG</sequence>